<dbReference type="SUPFAM" id="SSF68906">
    <property type="entry name" value="SAP domain"/>
    <property type="match status" value="1"/>
</dbReference>
<protein>
    <recommendedName>
        <fullName evidence="2">SAP domain-containing protein</fullName>
    </recommendedName>
</protein>
<keyword evidence="4" id="KW-1185">Reference proteome</keyword>
<dbReference type="SMART" id="SM00513">
    <property type="entry name" value="SAP"/>
    <property type="match status" value="1"/>
</dbReference>
<reference evidence="3" key="1">
    <citation type="submission" date="2023-06" db="EMBL/GenBank/DDBJ databases">
        <title>Black Yeasts Isolated from many extreme environments.</title>
        <authorList>
            <person name="Coleine C."/>
            <person name="Stajich J.E."/>
            <person name="Selbmann L."/>
        </authorList>
    </citation>
    <scope>NUCLEOTIDE SEQUENCE</scope>
    <source>
        <strain evidence="3">CCFEE 5200</strain>
    </source>
</reference>
<name>A0AAN6KTZ2_9PEZI</name>
<feature type="region of interest" description="Disordered" evidence="1">
    <location>
        <begin position="1"/>
        <end position="47"/>
    </location>
</feature>
<evidence type="ECO:0000313" key="3">
    <source>
        <dbReference type="EMBL" id="KAK1001324.1"/>
    </source>
</evidence>
<dbReference type="EMBL" id="JAUJLE010000034">
    <property type="protein sequence ID" value="KAK1001324.1"/>
    <property type="molecule type" value="Genomic_DNA"/>
</dbReference>
<evidence type="ECO:0000313" key="4">
    <source>
        <dbReference type="Proteomes" id="UP001175353"/>
    </source>
</evidence>
<dbReference type="Gene3D" id="1.10.720.30">
    <property type="entry name" value="SAP domain"/>
    <property type="match status" value="1"/>
</dbReference>
<feature type="compositionally biased region" description="Polar residues" evidence="1">
    <location>
        <begin position="1"/>
        <end position="14"/>
    </location>
</feature>
<dbReference type="InterPro" id="IPR036361">
    <property type="entry name" value="SAP_dom_sf"/>
</dbReference>
<evidence type="ECO:0000259" key="2">
    <source>
        <dbReference type="PROSITE" id="PS50800"/>
    </source>
</evidence>
<dbReference type="AlphaFoldDB" id="A0AAN6KTZ2"/>
<feature type="region of interest" description="Disordered" evidence="1">
    <location>
        <begin position="87"/>
        <end position="134"/>
    </location>
</feature>
<feature type="region of interest" description="Disordered" evidence="1">
    <location>
        <begin position="147"/>
        <end position="195"/>
    </location>
</feature>
<dbReference type="Proteomes" id="UP001175353">
    <property type="component" value="Unassembled WGS sequence"/>
</dbReference>
<accession>A0AAN6KTZ2</accession>
<organism evidence="3 4">
    <name type="scientific">Friedmanniomyces endolithicus</name>
    <dbReference type="NCBI Taxonomy" id="329885"/>
    <lineage>
        <taxon>Eukaryota</taxon>
        <taxon>Fungi</taxon>
        <taxon>Dikarya</taxon>
        <taxon>Ascomycota</taxon>
        <taxon>Pezizomycotina</taxon>
        <taxon>Dothideomycetes</taxon>
        <taxon>Dothideomycetidae</taxon>
        <taxon>Mycosphaerellales</taxon>
        <taxon>Teratosphaeriaceae</taxon>
        <taxon>Friedmanniomyces</taxon>
    </lineage>
</organism>
<dbReference type="InterPro" id="IPR003034">
    <property type="entry name" value="SAP_dom"/>
</dbReference>
<feature type="compositionally biased region" description="Basic and acidic residues" evidence="1">
    <location>
        <begin position="178"/>
        <end position="187"/>
    </location>
</feature>
<feature type="compositionally biased region" description="Low complexity" evidence="1">
    <location>
        <begin position="289"/>
        <end position="301"/>
    </location>
</feature>
<feature type="region of interest" description="Disordered" evidence="1">
    <location>
        <begin position="257"/>
        <end position="334"/>
    </location>
</feature>
<feature type="compositionally biased region" description="Basic residues" evidence="1">
    <location>
        <begin position="159"/>
        <end position="172"/>
    </location>
</feature>
<sequence length="334" mass="35570">MAPKSPTSPRNAESPSVRKPTPTRKGLAKVITSKRAPRPQKEATTDFSALDDDYAAWTVPQLKDKCRFYGITIGGKKDELVSRLNKHDAKNGANATGDGDDRDDTGSVAENDRGDTPATSEGSSEPVLIPGAGKPLYRLADGSLTIYANAGGKPPPAPRKPKSSRAGGKKTPKNGFRASDEQAHAAADEVASQPEKLVATRHDIARADRYLHELDHILLDIGQDNAGDNGPFQAVVQALYVARRAITAITKAEVVHDEPAAEGHAESDDLATNASEGDVSDDHQQGGESTASSSSSSSSKRSLSEVHDGEHVDDDDESSRKRSREVESEESEEE</sequence>
<evidence type="ECO:0000256" key="1">
    <source>
        <dbReference type="SAM" id="MobiDB-lite"/>
    </source>
</evidence>
<dbReference type="Pfam" id="PF02037">
    <property type="entry name" value="SAP"/>
    <property type="match status" value="1"/>
</dbReference>
<proteinExistence type="predicted"/>
<gene>
    <name evidence="3" type="ORF">LTR91_005376</name>
</gene>
<feature type="domain" description="SAP" evidence="2">
    <location>
        <begin position="54"/>
        <end position="88"/>
    </location>
</feature>
<comment type="caution">
    <text evidence="3">The sequence shown here is derived from an EMBL/GenBank/DDBJ whole genome shotgun (WGS) entry which is preliminary data.</text>
</comment>
<feature type="compositionally biased region" description="Basic and acidic residues" evidence="1">
    <location>
        <begin position="257"/>
        <end position="267"/>
    </location>
</feature>
<dbReference type="PROSITE" id="PS50800">
    <property type="entry name" value="SAP"/>
    <property type="match status" value="1"/>
</dbReference>